<protein>
    <recommendedName>
        <fullName evidence="4">Fibronectin type-III domain-containing protein</fullName>
    </recommendedName>
</protein>
<proteinExistence type="predicted"/>
<sequence>MADQRPFCPPMAWEGLSDASVRGPGAAGSRRAWSADPGGLAPLAEEWALPTPPAIVQCRLVANAIHVAWTPAAGDAPPYLVELRSVAWSTALRATVSEPFVCFHLRDAAALSPSVRVGTASGAAVCWSRWAPVEAEGVGDAPHRAEEPPHERLPLPSVRGDGGGGRLHGAESERTAPQRARGGASRPRKAEAWEVVDQLMAGLAAEQAQLREAEAAESRALAESTRREAEARRQARLAERKEVERRRAAAEASSRRTREREQKQAEQREAAREAAVARGVARRAAMARQAEGVVGEVRRQDAERRAARREQASARRQVEMQRPAAAKEGRPGEGERRGVEAAVGGAARQEKSLGLHAPGTEEASMTEEQRTQQAHEKMVRLRRDVEARLRRAADGREGSVPAVRVAAPPRDEAGEEGEAAAEAQRRAAEERKARWAEEMRLHEEARLLNIEQRTARIEKARLRREELRLEEEARRGELRRREAARVEEARVRREQSERAEAERRRVEERRAAVDERELQGAVVAPVVGNVAMSHRRRRREEKVQQAAAVTLGAAVRRLLAVRVLWSMRGEREDARRRGATTLQAQARRRAAVRVCVEARRQKAAAVCVQAAARRGSARRRAAEERRRGAARREAARAIQCGARGLAARVEARARREEREAESTVRLAEERETVEGEGGGYEEVEARGEVEQIAEEQIAVAREMVDEESSNYEVLGAHGEVEQMTEEQMAEEQMAEEREQFEGEGHAYEEEVAHVEVEQITEDQFIEDQEMFEGEGAHCEEVEPQGEWEQITGDHTMEEREMFEGVYADGEEEEAHDDVDQMAEHMTEELERIGASHEEAMERGEVENMTEDQLMEEKKKFEGEDVGCEDVESHRGGITMEATTGIQMAVGGSHHLKESPGCLEEEVVRGAEDEGQSLDTADASESRRELELQHASASRSVEYASADRLSGAQDEVESMTPQDEQVAEEPSVGEGTCADSRVPRGVLHGDGAPPVSANGENPLRSREAGLIFDGKTNETRRRIADLMVRLDAQMVRGQPQEEPLGAPGGHGGRVADAAADASLRARSHREAAESEARRQREAVAAYIRREELAAQTRGSHRDPSVPHPSRGGRPPREVPRAAACGEAGDHRPSAAADASESDAPRLDERQRLDEAAAQARPSRPSVRGVPSRADSPRLYHSCEWPPPGSGSRASGWRAARVFAHSPRCQRIESSAAAAKPPSKRKLCSATVWSSGDWLCSAAPLPCALIQTLLLNEGG</sequence>
<organism evidence="2 3">
    <name type="scientific">Prymnesium parvum</name>
    <name type="common">Toxic golden alga</name>
    <dbReference type="NCBI Taxonomy" id="97485"/>
    <lineage>
        <taxon>Eukaryota</taxon>
        <taxon>Haptista</taxon>
        <taxon>Haptophyta</taxon>
        <taxon>Prymnesiophyceae</taxon>
        <taxon>Prymnesiales</taxon>
        <taxon>Prymnesiaceae</taxon>
        <taxon>Prymnesium</taxon>
    </lineage>
</organism>
<feature type="compositionally biased region" description="Low complexity" evidence="1">
    <location>
        <begin position="1053"/>
        <end position="1063"/>
    </location>
</feature>
<dbReference type="PROSITE" id="PS50096">
    <property type="entry name" value="IQ"/>
    <property type="match status" value="1"/>
</dbReference>
<comment type="caution">
    <text evidence="2">The sequence shown here is derived from an EMBL/GenBank/DDBJ whole genome shotgun (WGS) entry which is preliminary data.</text>
</comment>
<gene>
    <name evidence="2" type="ORF">AB1Y20_007557</name>
</gene>
<accession>A0AB34IY00</accession>
<evidence type="ECO:0000256" key="1">
    <source>
        <dbReference type="SAM" id="MobiDB-lite"/>
    </source>
</evidence>
<dbReference type="Proteomes" id="UP001515480">
    <property type="component" value="Unassembled WGS sequence"/>
</dbReference>
<feature type="region of interest" description="Disordered" evidence="1">
    <location>
        <begin position="1033"/>
        <end position="1193"/>
    </location>
</feature>
<feature type="compositionally biased region" description="Basic and acidic residues" evidence="1">
    <location>
        <begin position="1141"/>
        <end position="1153"/>
    </location>
</feature>
<feature type="compositionally biased region" description="Basic and acidic residues" evidence="1">
    <location>
        <begin position="656"/>
        <end position="673"/>
    </location>
</feature>
<feature type="compositionally biased region" description="Basic and acidic residues" evidence="1">
    <location>
        <begin position="1067"/>
        <end position="1091"/>
    </location>
</feature>
<name>A0AB34IY00_PRYPA</name>
<feature type="compositionally biased region" description="Basic and acidic residues" evidence="1">
    <location>
        <begin position="224"/>
        <end position="272"/>
    </location>
</feature>
<evidence type="ECO:0000313" key="2">
    <source>
        <dbReference type="EMBL" id="KAL1507953.1"/>
    </source>
</evidence>
<feature type="region of interest" description="Disordered" evidence="1">
    <location>
        <begin position="891"/>
        <end position="1017"/>
    </location>
</feature>
<dbReference type="AlphaFoldDB" id="A0AB34IY00"/>
<evidence type="ECO:0000313" key="3">
    <source>
        <dbReference type="Proteomes" id="UP001515480"/>
    </source>
</evidence>
<feature type="region of interest" description="Disordered" evidence="1">
    <location>
        <begin position="216"/>
        <end position="272"/>
    </location>
</feature>
<reference evidence="2 3" key="1">
    <citation type="journal article" date="2024" name="Science">
        <title>Giant polyketide synthase enzymes in the biosynthesis of giant marine polyether toxins.</title>
        <authorList>
            <person name="Fallon T.R."/>
            <person name="Shende V.V."/>
            <person name="Wierzbicki I.H."/>
            <person name="Pendleton A.L."/>
            <person name="Watervoot N.F."/>
            <person name="Auber R.P."/>
            <person name="Gonzalez D.J."/>
            <person name="Wisecaver J.H."/>
            <person name="Moore B.S."/>
        </authorList>
    </citation>
    <scope>NUCLEOTIDE SEQUENCE [LARGE SCALE GENOMIC DNA]</scope>
    <source>
        <strain evidence="2 3">12B1</strain>
    </source>
</reference>
<feature type="region of interest" description="Disordered" evidence="1">
    <location>
        <begin position="138"/>
        <end position="189"/>
    </location>
</feature>
<feature type="compositionally biased region" description="Basic and acidic residues" evidence="1">
    <location>
        <begin position="367"/>
        <end position="397"/>
    </location>
</feature>
<feature type="region of interest" description="Disordered" evidence="1">
    <location>
        <begin position="656"/>
        <end position="679"/>
    </location>
</feature>
<evidence type="ECO:0008006" key="4">
    <source>
        <dbReference type="Google" id="ProtNLM"/>
    </source>
</evidence>
<dbReference type="EMBL" id="JBGBPQ010000017">
    <property type="protein sequence ID" value="KAL1507953.1"/>
    <property type="molecule type" value="Genomic_DNA"/>
</dbReference>
<feature type="region of interest" description="Disordered" evidence="1">
    <location>
        <begin position="287"/>
        <end position="428"/>
    </location>
</feature>
<feature type="compositionally biased region" description="Basic and acidic residues" evidence="1">
    <location>
        <begin position="296"/>
        <end position="339"/>
    </location>
</feature>
<keyword evidence="3" id="KW-1185">Reference proteome</keyword>
<feature type="compositionally biased region" description="Basic and acidic residues" evidence="1">
    <location>
        <begin position="141"/>
        <end position="153"/>
    </location>
</feature>